<evidence type="ECO:0000313" key="2">
    <source>
        <dbReference type="Proteomes" id="UP000478052"/>
    </source>
</evidence>
<protein>
    <submittedName>
        <fullName evidence="1">Zinc finger BED domain-containing protein 1-like</fullName>
    </submittedName>
</protein>
<dbReference type="AlphaFoldDB" id="A0A6G0WN50"/>
<evidence type="ECO:0000313" key="1">
    <source>
        <dbReference type="EMBL" id="KAF0728778.1"/>
    </source>
</evidence>
<accession>A0A6G0WN50</accession>
<comment type="caution">
    <text evidence="1">The sequence shown here is derived from an EMBL/GenBank/DDBJ whole genome shotgun (WGS) entry which is preliminary data.</text>
</comment>
<gene>
    <name evidence="1" type="ORF">FWK35_00023355</name>
</gene>
<proteinExistence type="predicted"/>
<sequence>QSGLEEVKPILGKVKAIVEYFKRSTYALSRLNDIQKQGGYSVLKLKQDCPTR</sequence>
<feature type="non-terminal residue" evidence="1">
    <location>
        <position position="52"/>
    </location>
</feature>
<keyword evidence="2" id="KW-1185">Reference proteome</keyword>
<dbReference type="EMBL" id="VUJU01008570">
    <property type="protein sequence ID" value="KAF0728778.1"/>
    <property type="molecule type" value="Genomic_DNA"/>
</dbReference>
<name>A0A6G0WN50_APHCR</name>
<organism evidence="1 2">
    <name type="scientific">Aphis craccivora</name>
    <name type="common">Cowpea aphid</name>
    <dbReference type="NCBI Taxonomy" id="307492"/>
    <lineage>
        <taxon>Eukaryota</taxon>
        <taxon>Metazoa</taxon>
        <taxon>Ecdysozoa</taxon>
        <taxon>Arthropoda</taxon>
        <taxon>Hexapoda</taxon>
        <taxon>Insecta</taxon>
        <taxon>Pterygota</taxon>
        <taxon>Neoptera</taxon>
        <taxon>Paraneoptera</taxon>
        <taxon>Hemiptera</taxon>
        <taxon>Sternorrhyncha</taxon>
        <taxon>Aphidomorpha</taxon>
        <taxon>Aphidoidea</taxon>
        <taxon>Aphididae</taxon>
        <taxon>Aphidini</taxon>
        <taxon>Aphis</taxon>
        <taxon>Aphis</taxon>
    </lineage>
</organism>
<dbReference type="Proteomes" id="UP000478052">
    <property type="component" value="Unassembled WGS sequence"/>
</dbReference>
<reference evidence="1 2" key="1">
    <citation type="submission" date="2019-08" db="EMBL/GenBank/DDBJ databases">
        <title>Whole genome of Aphis craccivora.</title>
        <authorList>
            <person name="Voronova N.V."/>
            <person name="Shulinski R.S."/>
            <person name="Bandarenka Y.V."/>
            <person name="Zhorov D.G."/>
            <person name="Warner D."/>
        </authorList>
    </citation>
    <scope>NUCLEOTIDE SEQUENCE [LARGE SCALE GENOMIC DNA]</scope>
    <source>
        <strain evidence="1">180601</strain>
        <tissue evidence="1">Whole Body</tissue>
    </source>
</reference>
<dbReference type="OrthoDB" id="1607513at2759"/>
<feature type="non-terminal residue" evidence="1">
    <location>
        <position position="1"/>
    </location>
</feature>